<dbReference type="EMBL" id="CABVGP010000003">
    <property type="protein sequence ID" value="VVJ23036.1"/>
    <property type="molecule type" value="Genomic_DNA"/>
</dbReference>
<accession>A0A6I8LZV4</accession>
<dbReference type="Gene3D" id="3.10.450.50">
    <property type="match status" value="1"/>
</dbReference>
<sequence>MTDEPQAETSRGSAPGRGLRHPEPPKEVVTGFLKALEDLDVDRALTFAASDIVYQNVPLPSARGVAAVEKQLRFMAKYGSGFEARTHHIAADGNVVLTERTDVLRRGAWEAEFWVCGTFEVEAGRIVLWRDYFDWTTFLAASAKGAGRVALAGARTLFGRYKAKQSVR</sequence>
<dbReference type="InterPro" id="IPR013100">
    <property type="entry name" value="LEH"/>
</dbReference>
<reference evidence="3 4" key="1">
    <citation type="submission" date="2019-09" db="EMBL/GenBank/DDBJ databases">
        <authorList>
            <person name="Leyn A S."/>
        </authorList>
    </citation>
    <scope>NUCLEOTIDE SEQUENCE [LARGE SCALE GENOMIC DNA]</scope>
    <source>
        <strain evidence="3">AA231_1</strain>
    </source>
</reference>
<feature type="region of interest" description="Disordered" evidence="1">
    <location>
        <begin position="1"/>
        <end position="24"/>
    </location>
</feature>
<organism evidence="3 4">
    <name type="scientific">Amycolatopsis camponoti</name>
    <dbReference type="NCBI Taxonomy" id="2606593"/>
    <lineage>
        <taxon>Bacteria</taxon>
        <taxon>Bacillati</taxon>
        <taxon>Actinomycetota</taxon>
        <taxon>Actinomycetes</taxon>
        <taxon>Pseudonocardiales</taxon>
        <taxon>Pseudonocardiaceae</taxon>
        <taxon>Amycolatopsis</taxon>
    </lineage>
</organism>
<dbReference type="SUPFAM" id="SSF54427">
    <property type="entry name" value="NTF2-like"/>
    <property type="match status" value="1"/>
</dbReference>
<gene>
    <name evidence="3" type="ORF">AA23TX_07943</name>
</gene>
<evidence type="ECO:0000313" key="3">
    <source>
        <dbReference type="EMBL" id="VVJ23036.1"/>
    </source>
</evidence>
<keyword evidence="3" id="KW-0378">Hydrolase</keyword>
<evidence type="ECO:0000313" key="4">
    <source>
        <dbReference type="Proteomes" id="UP000399805"/>
    </source>
</evidence>
<dbReference type="GO" id="GO:0016787">
    <property type="term" value="F:hydrolase activity"/>
    <property type="evidence" value="ECO:0007669"/>
    <property type="project" value="UniProtKB-KW"/>
</dbReference>
<name>A0A6I8LZV4_9PSEU</name>
<keyword evidence="4" id="KW-1185">Reference proteome</keyword>
<dbReference type="Pfam" id="PF07858">
    <property type="entry name" value="LEH"/>
    <property type="match status" value="1"/>
</dbReference>
<dbReference type="AlphaFoldDB" id="A0A6I8LZV4"/>
<dbReference type="InterPro" id="IPR032710">
    <property type="entry name" value="NTF2-like_dom_sf"/>
</dbReference>
<protein>
    <submittedName>
        <fullName evidence="3">Epoxide hydrolase</fullName>
    </submittedName>
</protein>
<evidence type="ECO:0000256" key="1">
    <source>
        <dbReference type="SAM" id="MobiDB-lite"/>
    </source>
</evidence>
<proteinExistence type="predicted"/>
<feature type="domain" description="Limonene-1,2-epoxide hydrolase" evidence="2">
    <location>
        <begin position="27"/>
        <end position="142"/>
    </location>
</feature>
<dbReference type="Proteomes" id="UP000399805">
    <property type="component" value="Unassembled WGS sequence"/>
</dbReference>
<evidence type="ECO:0000259" key="2">
    <source>
        <dbReference type="Pfam" id="PF07858"/>
    </source>
</evidence>